<dbReference type="Proteomes" id="UP000095085">
    <property type="component" value="Unassembled WGS sequence"/>
</dbReference>
<dbReference type="UniPathway" id="UPA00280"/>
<feature type="domain" description="Beta-mannosidase Ig-fold" evidence="7">
    <location>
        <begin position="754"/>
        <end position="810"/>
    </location>
</feature>
<evidence type="ECO:0000256" key="5">
    <source>
        <dbReference type="ARBA" id="ARBA00023295"/>
    </source>
</evidence>
<dbReference type="PANTHER" id="PTHR43730">
    <property type="entry name" value="BETA-MANNOSIDASE"/>
    <property type="match status" value="1"/>
</dbReference>
<dbReference type="GO" id="GO:0005975">
    <property type="term" value="P:carbohydrate metabolic process"/>
    <property type="evidence" value="ECO:0007669"/>
    <property type="project" value="InterPro"/>
</dbReference>
<dbReference type="GO" id="GO:0004567">
    <property type="term" value="F:beta-mannosidase activity"/>
    <property type="evidence" value="ECO:0007669"/>
    <property type="project" value="UniProtKB-EC"/>
</dbReference>
<gene>
    <name evidence="9" type="primary">BMN1</name>
    <name evidence="9" type="ORF">HYPBUDRAFT_154109</name>
</gene>
<dbReference type="EMBL" id="KV454545">
    <property type="protein sequence ID" value="ODV65318.1"/>
    <property type="molecule type" value="Genomic_DNA"/>
</dbReference>
<dbReference type="GeneID" id="30996449"/>
<evidence type="ECO:0000313" key="9">
    <source>
        <dbReference type="EMBL" id="ODV65318.1"/>
    </source>
</evidence>
<dbReference type="Pfam" id="PF22666">
    <property type="entry name" value="Glyco_hydro_2_N2"/>
    <property type="match status" value="1"/>
</dbReference>
<evidence type="ECO:0000256" key="4">
    <source>
        <dbReference type="ARBA" id="ARBA00023180"/>
    </source>
</evidence>
<dbReference type="FunFam" id="3.20.20.80:FF:000050">
    <property type="entry name" value="Beta-mannosidase B"/>
    <property type="match status" value="1"/>
</dbReference>
<dbReference type="InterPro" id="IPR008979">
    <property type="entry name" value="Galactose-bd-like_sf"/>
</dbReference>
<dbReference type="Gene3D" id="3.20.20.80">
    <property type="entry name" value="Glycosidases"/>
    <property type="match status" value="1"/>
</dbReference>
<evidence type="ECO:0000259" key="7">
    <source>
        <dbReference type="Pfam" id="PF17753"/>
    </source>
</evidence>
<dbReference type="RefSeq" id="XP_020074385.1">
    <property type="nucleotide sequence ID" value="XM_020221900.1"/>
</dbReference>
<keyword evidence="5" id="KW-0326">Glycosidase</keyword>
<accession>A0A1E4RDH4</accession>
<dbReference type="InterPro" id="IPR054593">
    <property type="entry name" value="Beta-mannosidase-like_N2"/>
</dbReference>
<evidence type="ECO:0000313" key="10">
    <source>
        <dbReference type="Proteomes" id="UP000095085"/>
    </source>
</evidence>
<dbReference type="InterPro" id="IPR050887">
    <property type="entry name" value="Beta-mannosidase_GH2"/>
</dbReference>
<dbReference type="GO" id="GO:0006516">
    <property type="term" value="P:glycoprotein catabolic process"/>
    <property type="evidence" value="ECO:0007669"/>
    <property type="project" value="TreeGrafter"/>
</dbReference>
<evidence type="ECO:0000256" key="3">
    <source>
        <dbReference type="ARBA" id="ARBA00022801"/>
    </source>
</evidence>
<dbReference type="InterPro" id="IPR006102">
    <property type="entry name" value="Ig-like_GH2"/>
</dbReference>
<dbReference type="Gene3D" id="2.60.120.260">
    <property type="entry name" value="Galactose-binding domain-like"/>
    <property type="match status" value="1"/>
</dbReference>
<dbReference type="Pfam" id="PF17753">
    <property type="entry name" value="Ig_mannosidase"/>
    <property type="match status" value="1"/>
</dbReference>
<keyword evidence="10" id="KW-1185">Reference proteome</keyword>
<feature type="domain" description="Beta-mannosidase-like galactose-binding" evidence="8">
    <location>
        <begin position="7"/>
        <end position="168"/>
    </location>
</feature>
<dbReference type="InterPro" id="IPR017853">
    <property type="entry name" value="GH"/>
</dbReference>
<dbReference type="PANTHER" id="PTHR43730:SF1">
    <property type="entry name" value="BETA-MANNOSIDASE"/>
    <property type="match status" value="1"/>
</dbReference>
<dbReference type="EC" id="3.2.1.25" evidence="2"/>
<evidence type="ECO:0000259" key="8">
    <source>
        <dbReference type="Pfam" id="PF22666"/>
    </source>
</evidence>
<dbReference type="InterPro" id="IPR013783">
    <property type="entry name" value="Ig-like_fold"/>
</dbReference>
<reference evidence="10" key="1">
    <citation type="submission" date="2016-05" db="EMBL/GenBank/DDBJ databases">
        <title>Comparative genomics of biotechnologically important yeasts.</title>
        <authorList>
            <consortium name="DOE Joint Genome Institute"/>
            <person name="Riley R."/>
            <person name="Haridas S."/>
            <person name="Wolfe K.H."/>
            <person name="Lopes M.R."/>
            <person name="Hittinger C.T."/>
            <person name="Goker M."/>
            <person name="Salamov A."/>
            <person name="Wisecaver J."/>
            <person name="Long T.M."/>
            <person name="Aerts A.L."/>
            <person name="Barry K."/>
            <person name="Choi C."/>
            <person name="Clum A."/>
            <person name="Coughlan A.Y."/>
            <person name="Deshpande S."/>
            <person name="Douglass A.P."/>
            <person name="Hanson S.J."/>
            <person name="Klenk H.-P."/>
            <person name="Labutti K."/>
            <person name="Lapidus A."/>
            <person name="Lindquist E."/>
            <person name="Lipzen A."/>
            <person name="Meier-Kolthoff J.P."/>
            <person name="Ohm R.A."/>
            <person name="Otillar R.P."/>
            <person name="Pangilinan J."/>
            <person name="Peng Y."/>
            <person name="Rokas A."/>
            <person name="Rosa C.A."/>
            <person name="Scheuner C."/>
            <person name="Sibirny A.A."/>
            <person name="Slot J.C."/>
            <person name="Stielow J.B."/>
            <person name="Sun H."/>
            <person name="Kurtzman C.P."/>
            <person name="Blackwell M."/>
            <person name="Grigoriev I.V."/>
            <person name="Jeffries T.W."/>
        </authorList>
    </citation>
    <scope>NUCLEOTIDE SEQUENCE [LARGE SCALE GENOMIC DNA]</scope>
    <source>
        <strain evidence="10">NRRL Y-1933</strain>
    </source>
</reference>
<dbReference type="AlphaFoldDB" id="A0A1E4RDH4"/>
<dbReference type="SUPFAM" id="SSF49303">
    <property type="entry name" value="beta-Galactosidase/glucuronidase domain"/>
    <property type="match status" value="2"/>
</dbReference>
<feature type="domain" description="Glycoside hydrolase family 2 immunoglobulin-like beta-sandwich" evidence="6">
    <location>
        <begin position="179"/>
        <end position="286"/>
    </location>
</feature>
<dbReference type="Pfam" id="PF00703">
    <property type="entry name" value="Glyco_hydro_2"/>
    <property type="match status" value="1"/>
</dbReference>
<dbReference type="SUPFAM" id="SSF51445">
    <property type="entry name" value="(Trans)glycosidases"/>
    <property type="match status" value="1"/>
</dbReference>
<protein>
    <recommendedName>
        <fullName evidence="2">beta-mannosidase</fullName>
        <ecNumber evidence="2">3.2.1.25</ecNumber>
    </recommendedName>
</protein>
<comment type="catalytic activity">
    <reaction evidence="1">
        <text>Hydrolysis of terminal, non-reducing beta-D-mannose residues in beta-D-mannosides.</text>
        <dbReference type="EC" id="3.2.1.25"/>
    </reaction>
</comment>
<sequence>MTVIKNWWYRRQGHPEWKKARDDTHGNQIHLDLIKNGEIPDPFVDDNEKKVQWVGKVDWEYKTDLGASARDRTVVFEGLDTFGEVYVDGELKLVTDNMFVEYRLAIPSTPIELKIIFRNALHESRKLEQKHGGFYCSNGESSRVHVRKAQYHYGWDWGPLLLTCGPWRPVRVEEDLVELANLKIDYHFEAGQVELKFEADILNSDDFEMVFRDTKVQVIVNDGDTSYECITAVEQSGVNAVGTIYIENPKLWWPINHGDQFLYDVQANLIENNRMISQCKRKLGIRKTQLVQTKLEKGKTFYFEINDTPIFINGCNWIPSHSFHSDTTKAHYEEWIKLIKNANFNLIRVWGGGIWEPDWFYELCDYHGILIWHDFMFACAMYPAYDSFLNNVKLEVKQQLTRLKKFTSIIIYAGNNEDYQIAEQLGKVKFPAQIIYEKILPRMVDEIIGDKVAYHWGCPYSPSDGEYIPTSDPTVGDIHQWNVWHGTQEKYQDWDKLIGRFILEFGMLAFANHQTLQRYITKLQYPQLQMMDLHNKAVGFERRLALYVMENVKVDAMDLKNWIYLTQLIQSECLSMAYRYWKRKWQNHECGGGIVWQINDCYPVNSWSIVDFAKRPKLAYYSIKRECQPIIGGLKRDSSKINQDYDEPDDLSEQLPLHDFTPRLYEIDAWIGNFTQLTRIIEYRIDIYNKFTLRKSFKNEVLVNANTTKEFLNNYKLQDWNDLVVLTIFENGVQIHQTSDWPQPLKYIEWPTTHIASRVKQVGPKKYEMTLTTDQPVKGVMIQIQDSSHQITDNGFDLFPYQSHQVIVYDNRPFTYDIKYLK</sequence>
<evidence type="ECO:0000259" key="6">
    <source>
        <dbReference type="Pfam" id="PF00703"/>
    </source>
</evidence>
<keyword evidence="4" id="KW-0325">Glycoprotein</keyword>
<dbReference type="STRING" id="984485.A0A1E4RDH4"/>
<organism evidence="9 10">
    <name type="scientific">Hyphopichia burtonii NRRL Y-1933</name>
    <dbReference type="NCBI Taxonomy" id="984485"/>
    <lineage>
        <taxon>Eukaryota</taxon>
        <taxon>Fungi</taxon>
        <taxon>Dikarya</taxon>
        <taxon>Ascomycota</taxon>
        <taxon>Saccharomycotina</taxon>
        <taxon>Pichiomycetes</taxon>
        <taxon>Debaryomycetaceae</taxon>
        <taxon>Hyphopichia</taxon>
    </lineage>
</organism>
<dbReference type="OrthoDB" id="2866996at2759"/>
<evidence type="ECO:0000256" key="1">
    <source>
        <dbReference type="ARBA" id="ARBA00000829"/>
    </source>
</evidence>
<name>A0A1E4RDH4_9ASCO</name>
<dbReference type="InterPro" id="IPR041625">
    <property type="entry name" value="Beta-mannosidase_Ig"/>
</dbReference>
<evidence type="ECO:0000256" key="2">
    <source>
        <dbReference type="ARBA" id="ARBA00012754"/>
    </source>
</evidence>
<keyword evidence="3 9" id="KW-0378">Hydrolase</keyword>
<dbReference type="InterPro" id="IPR036156">
    <property type="entry name" value="Beta-gal/glucu_dom_sf"/>
</dbReference>
<dbReference type="SUPFAM" id="SSF49785">
    <property type="entry name" value="Galactose-binding domain-like"/>
    <property type="match status" value="1"/>
</dbReference>
<dbReference type="Gene3D" id="2.60.40.10">
    <property type="entry name" value="Immunoglobulins"/>
    <property type="match status" value="2"/>
</dbReference>
<proteinExistence type="predicted"/>